<gene>
    <name evidence="3" type="ORF">GCM10008101_24460</name>
</gene>
<dbReference type="PIRSF" id="PIRSF018266">
    <property type="entry name" value="FecR"/>
    <property type="match status" value="1"/>
</dbReference>
<sequence length="355" mass="38240">MGDSRPTEPPPGRAIAIERKAADWLARREGGGAWAEADAQALEAWLAEDVAHRVAFLRLDAAWRESGRLQALGASWRRPGPPPRGYASSPAPHAAPVDIPPPRARNASPRRPRLRRWLAAAALAGATVAGWSWWNLHVIDAASYDSAPGLVRRLPLSDGSRATLASDSRIEVRLSRRERRIALQAGEAIFDVAKDAARPFVVDAGAGRVVAVGTRFSVRRDPDGLQVVVTEGRVRLEPARGRDGVRPVTLLPAGSIALVGEDGVLVRTVPIAEAEEMLGWHSGQLVFRDATLDEAAARFADCSARRLVIGDDTVAALRIGGSFRCDNVEGFARLLEQAFAVRAEHRADGIVLHAR</sequence>
<dbReference type="PANTHER" id="PTHR30273:SF2">
    <property type="entry name" value="PROTEIN FECR"/>
    <property type="match status" value="1"/>
</dbReference>
<comment type="caution">
    <text evidence="3">The sequence shown here is derived from an EMBL/GenBank/DDBJ whole genome shotgun (WGS) entry which is preliminary data.</text>
</comment>
<evidence type="ECO:0000313" key="3">
    <source>
        <dbReference type="EMBL" id="GGZ69205.1"/>
    </source>
</evidence>
<dbReference type="InterPro" id="IPR012373">
    <property type="entry name" value="Ferrdict_sens_TM"/>
</dbReference>
<evidence type="ECO:0000256" key="1">
    <source>
        <dbReference type="SAM" id="MobiDB-lite"/>
    </source>
</evidence>
<feature type="region of interest" description="Disordered" evidence="1">
    <location>
        <begin position="73"/>
        <end position="108"/>
    </location>
</feature>
<protein>
    <submittedName>
        <fullName evidence="3">Sensor</fullName>
    </submittedName>
</protein>
<feature type="domain" description="FecR protein" evidence="2">
    <location>
        <begin position="147"/>
        <end position="235"/>
    </location>
</feature>
<dbReference type="Pfam" id="PF04773">
    <property type="entry name" value="FecR"/>
    <property type="match status" value="1"/>
</dbReference>
<dbReference type="RefSeq" id="WP_189450351.1">
    <property type="nucleotide sequence ID" value="NZ_BMXY01000003.1"/>
</dbReference>
<accession>A0ABQ3C5M0</accession>
<keyword evidence="4" id="KW-1185">Reference proteome</keyword>
<evidence type="ECO:0000259" key="2">
    <source>
        <dbReference type="Pfam" id="PF04773"/>
    </source>
</evidence>
<dbReference type="EMBL" id="BMXY01000003">
    <property type="protein sequence ID" value="GGZ69205.1"/>
    <property type="molecule type" value="Genomic_DNA"/>
</dbReference>
<evidence type="ECO:0000313" key="4">
    <source>
        <dbReference type="Proteomes" id="UP000643403"/>
    </source>
</evidence>
<proteinExistence type="predicted"/>
<organism evidence="3 4">
    <name type="scientific">Cognatilysobacter xinjiangensis</name>
    <dbReference type="NCBI Taxonomy" id="546892"/>
    <lineage>
        <taxon>Bacteria</taxon>
        <taxon>Pseudomonadati</taxon>
        <taxon>Pseudomonadota</taxon>
        <taxon>Gammaproteobacteria</taxon>
        <taxon>Lysobacterales</taxon>
        <taxon>Lysobacteraceae</taxon>
        <taxon>Cognatilysobacter</taxon>
    </lineage>
</organism>
<dbReference type="InterPro" id="IPR006860">
    <property type="entry name" value="FecR"/>
</dbReference>
<dbReference type="Proteomes" id="UP000643403">
    <property type="component" value="Unassembled WGS sequence"/>
</dbReference>
<reference evidence="4" key="1">
    <citation type="journal article" date="2019" name="Int. J. Syst. Evol. Microbiol.">
        <title>The Global Catalogue of Microorganisms (GCM) 10K type strain sequencing project: providing services to taxonomists for standard genome sequencing and annotation.</title>
        <authorList>
            <consortium name="The Broad Institute Genomics Platform"/>
            <consortium name="The Broad Institute Genome Sequencing Center for Infectious Disease"/>
            <person name="Wu L."/>
            <person name="Ma J."/>
        </authorList>
    </citation>
    <scope>NUCLEOTIDE SEQUENCE [LARGE SCALE GENOMIC DNA]</scope>
    <source>
        <strain evidence="4">KCTC 22558</strain>
    </source>
</reference>
<dbReference type="Gene3D" id="2.60.120.1440">
    <property type="match status" value="1"/>
</dbReference>
<dbReference type="PANTHER" id="PTHR30273">
    <property type="entry name" value="PERIPLASMIC SIGNAL SENSOR AND SIGMA FACTOR ACTIVATOR FECR-RELATED"/>
    <property type="match status" value="1"/>
</dbReference>
<name>A0ABQ3C5M0_9GAMM</name>